<reference evidence="1 2" key="1">
    <citation type="submission" date="2014-12" db="EMBL/GenBank/DDBJ databases">
        <title>Genome assembly of Enhygromyxa salina DSM 15201.</title>
        <authorList>
            <person name="Sharma G."/>
            <person name="Subramanian S."/>
        </authorList>
    </citation>
    <scope>NUCLEOTIDE SEQUENCE [LARGE SCALE GENOMIC DNA]</scope>
    <source>
        <strain evidence="1 2">DSM 15201</strain>
    </source>
</reference>
<evidence type="ECO:0008006" key="3">
    <source>
        <dbReference type="Google" id="ProtNLM"/>
    </source>
</evidence>
<proteinExistence type="predicted"/>
<sequence>MITSMSDLVSTIAALSDEDAAGIEATLTARTEGVRGLAPPIFDLMYTRPLLAFRGLVVITRRPQPTNRVDKELWLRAHNNVCYLANFHGEPEERQAVVERALRVASENLAIYHNAACVLCKLGQPEQALDAIEQGIGLGLDDAAVQAMKDDTDLDLIRHTEAFAALVGERVQFELPGWAPEWTSREFKQFQEFVRTMLPDPDMSDFASGRIRCCGRECDMIGLAKQCHGRNESEWGDLILEHVRELVRK</sequence>
<dbReference type="EMBL" id="JMCC02000037">
    <property type="protein sequence ID" value="KIG16466.1"/>
    <property type="molecule type" value="Genomic_DNA"/>
</dbReference>
<dbReference type="InterPro" id="IPR011990">
    <property type="entry name" value="TPR-like_helical_dom_sf"/>
</dbReference>
<evidence type="ECO:0000313" key="2">
    <source>
        <dbReference type="Proteomes" id="UP000031599"/>
    </source>
</evidence>
<dbReference type="Proteomes" id="UP000031599">
    <property type="component" value="Unassembled WGS sequence"/>
</dbReference>
<evidence type="ECO:0000313" key="1">
    <source>
        <dbReference type="EMBL" id="KIG16466.1"/>
    </source>
</evidence>
<accession>A0A0C2CZQ8</accession>
<dbReference type="Gene3D" id="1.25.40.10">
    <property type="entry name" value="Tetratricopeptide repeat domain"/>
    <property type="match status" value="1"/>
</dbReference>
<name>A0A0C2CZQ8_9BACT</name>
<dbReference type="AlphaFoldDB" id="A0A0C2CZQ8"/>
<gene>
    <name evidence="1" type="ORF">DB30_04379</name>
</gene>
<organism evidence="1 2">
    <name type="scientific">Enhygromyxa salina</name>
    <dbReference type="NCBI Taxonomy" id="215803"/>
    <lineage>
        <taxon>Bacteria</taxon>
        <taxon>Pseudomonadati</taxon>
        <taxon>Myxococcota</taxon>
        <taxon>Polyangia</taxon>
        <taxon>Nannocystales</taxon>
        <taxon>Nannocystaceae</taxon>
        <taxon>Enhygromyxa</taxon>
    </lineage>
</organism>
<dbReference type="SUPFAM" id="SSF48452">
    <property type="entry name" value="TPR-like"/>
    <property type="match status" value="1"/>
</dbReference>
<dbReference type="NCBIfam" id="NF047558">
    <property type="entry name" value="TPR_END_plus"/>
    <property type="match status" value="1"/>
</dbReference>
<comment type="caution">
    <text evidence="1">The sequence shown here is derived from an EMBL/GenBank/DDBJ whole genome shotgun (WGS) entry which is preliminary data.</text>
</comment>
<protein>
    <recommendedName>
        <fullName evidence="3">Tetratricopeptide repeat protein</fullName>
    </recommendedName>
</protein>